<dbReference type="PANTHER" id="PTHR33365">
    <property type="entry name" value="YALI0B05434P"/>
    <property type="match status" value="1"/>
</dbReference>
<organism evidence="3 4">
    <name type="scientific">Aspergillus leporis</name>
    <dbReference type="NCBI Taxonomy" id="41062"/>
    <lineage>
        <taxon>Eukaryota</taxon>
        <taxon>Fungi</taxon>
        <taxon>Dikarya</taxon>
        <taxon>Ascomycota</taxon>
        <taxon>Pezizomycotina</taxon>
        <taxon>Eurotiomycetes</taxon>
        <taxon>Eurotiomycetidae</taxon>
        <taxon>Eurotiales</taxon>
        <taxon>Aspergillaceae</taxon>
        <taxon>Aspergillus</taxon>
        <taxon>Aspergillus subgen. Circumdati</taxon>
    </lineage>
</organism>
<dbReference type="Proteomes" id="UP000326565">
    <property type="component" value="Unassembled WGS sequence"/>
</dbReference>
<dbReference type="AlphaFoldDB" id="A0A5N5XBS6"/>
<keyword evidence="4" id="KW-1185">Reference proteome</keyword>
<evidence type="ECO:0000313" key="4">
    <source>
        <dbReference type="Proteomes" id="UP000326565"/>
    </source>
</evidence>
<evidence type="ECO:0000256" key="1">
    <source>
        <dbReference type="ARBA" id="ARBA00004685"/>
    </source>
</evidence>
<dbReference type="PANTHER" id="PTHR33365:SF4">
    <property type="entry name" value="CYCLOCHLOROTINE BIOSYNTHESIS PROTEIN O"/>
    <property type="match status" value="1"/>
</dbReference>
<dbReference type="OrthoDB" id="3687641at2759"/>
<dbReference type="GO" id="GO:0043386">
    <property type="term" value="P:mycotoxin biosynthetic process"/>
    <property type="evidence" value="ECO:0007669"/>
    <property type="project" value="InterPro"/>
</dbReference>
<protein>
    <submittedName>
        <fullName evidence="3">Uncharacterized protein</fullName>
    </submittedName>
</protein>
<sequence length="296" mass="34133">MISEHTRSRALASSLAKTTVIMDRDQGHKPLTGDQDYFDTEEQLSPSISSSTHRWKWATYILAVLSATQFLLLVWPRHPQNPRNTYETGFPTDFNDAKPHIMLEERRFGSPIRATENGTLFRVENPDERPYTGDYQLEELRPAWDELIRERYFLFEESEIADMNEDTFQSNLEPLPQTRTNIIIPQTGIYGGVDMLHSLHCLDALRRRLKPGGHHHALPSDLEDMHIDHCVDQLRQSIMCAGDLTPVTLRPIQQTRDNAPFLFLLGETERKHTCRSFDAIKQWVQSRGKQGAVQLL</sequence>
<dbReference type="Pfam" id="PF11807">
    <property type="entry name" value="UstYa"/>
    <property type="match status" value="1"/>
</dbReference>
<reference evidence="3 4" key="1">
    <citation type="submission" date="2019-04" db="EMBL/GenBank/DDBJ databases">
        <title>Friends and foes A comparative genomics study of 23 Aspergillus species from section Flavi.</title>
        <authorList>
            <consortium name="DOE Joint Genome Institute"/>
            <person name="Kjaerbolling I."/>
            <person name="Vesth T."/>
            <person name="Frisvad J.C."/>
            <person name="Nybo J.L."/>
            <person name="Theobald S."/>
            <person name="Kildgaard S."/>
            <person name="Isbrandt T."/>
            <person name="Kuo A."/>
            <person name="Sato A."/>
            <person name="Lyhne E.K."/>
            <person name="Kogle M.E."/>
            <person name="Wiebenga A."/>
            <person name="Kun R.S."/>
            <person name="Lubbers R.J."/>
            <person name="Makela M.R."/>
            <person name="Barry K."/>
            <person name="Chovatia M."/>
            <person name="Clum A."/>
            <person name="Daum C."/>
            <person name="Haridas S."/>
            <person name="He G."/>
            <person name="LaButti K."/>
            <person name="Lipzen A."/>
            <person name="Mondo S."/>
            <person name="Riley R."/>
            <person name="Salamov A."/>
            <person name="Simmons B.A."/>
            <person name="Magnuson J.K."/>
            <person name="Henrissat B."/>
            <person name="Mortensen U.H."/>
            <person name="Larsen T.O."/>
            <person name="Devries R.P."/>
            <person name="Grigoriev I.V."/>
            <person name="Machida M."/>
            <person name="Baker S.E."/>
            <person name="Andersen M.R."/>
        </authorList>
    </citation>
    <scope>NUCLEOTIDE SEQUENCE [LARGE SCALE GENOMIC DNA]</scope>
    <source>
        <strain evidence="3 4">CBS 151.66</strain>
    </source>
</reference>
<accession>A0A5N5XBS6</accession>
<gene>
    <name evidence="3" type="ORF">BDV29DRAFT_166704</name>
</gene>
<name>A0A5N5XBS6_9EURO</name>
<comment type="pathway">
    <text evidence="1">Mycotoxin biosynthesis.</text>
</comment>
<comment type="similarity">
    <text evidence="2">Belongs to the ustYa family.</text>
</comment>
<evidence type="ECO:0000313" key="3">
    <source>
        <dbReference type="EMBL" id="KAB8078218.1"/>
    </source>
</evidence>
<dbReference type="EMBL" id="ML732160">
    <property type="protein sequence ID" value="KAB8078218.1"/>
    <property type="molecule type" value="Genomic_DNA"/>
</dbReference>
<proteinExistence type="inferred from homology"/>
<dbReference type="InterPro" id="IPR021765">
    <property type="entry name" value="UstYa-like"/>
</dbReference>
<evidence type="ECO:0000256" key="2">
    <source>
        <dbReference type="ARBA" id="ARBA00035112"/>
    </source>
</evidence>